<sequence>SLPIVLSNTSYNNGGIPYVLSDLKARNYSLSLQDHVKLLLALAKEYGVNIEQVTMERFILQIMRLYLSYHIEWNMRHALKPTYETFFQIHATLKLHQITWNDHASLLEKTFVYEILYRSSFQTHPITMVGSLILSLQDHVKLLLALAKEYGVNIEQVTMERFILQIMGLYLSYRIEWNMRHALKPTHKSSATDQATGSGGVHIMNQRS</sequence>
<dbReference type="EMBL" id="JAGKQM010001741">
    <property type="protein sequence ID" value="KAH0851420.1"/>
    <property type="molecule type" value="Genomic_DNA"/>
</dbReference>
<dbReference type="PANTHER" id="PTHR28641">
    <property type="match status" value="1"/>
</dbReference>
<dbReference type="PANTHER" id="PTHR28641:SF1">
    <property type="entry name" value="MALONYL-COA DECARBOXYLASE, MITOCHONDRIAL"/>
    <property type="match status" value="1"/>
</dbReference>
<protein>
    <submittedName>
        <fullName evidence="1">Uncharacterized protein</fullName>
    </submittedName>
</protein>
<evidence type="ECO:0000313" key="1">
    <source>
        <dbReference type="EMBL" id="KAH0851420.1"/>
    </source>
</evidence>
<dbReference type="Proteomes" id="UP000824890">
    <property type="component" value="Unassembled WGS sequence"/>
</dbReference>
<evidence type="ECO:0000313" key="2">
    <source>
        <dbReference type="Proteomes" id="UP000824890"/>
    </source>
</evidence>
<accession>A0ABQ7X629</accession>
<comment type="caution">
    <text evidence="1">The sequence shown here is derived from an EMBL/GenBank/DDBJ whole genome shotgun (WGS) entry which is preliminary data.</text>
</comment>
<gene>
    <name evidence="1" type="ORF">HID58_091039</name>
</gene>
<organism evidence="1 2">
    <name type="scientific">Brassica napus</name>
    <name type="common">Rape</name>
    <dbReference type="NCBI Taxonomy" id="3708"/>
    <lineage>
        <taxon>Eukaryota</taxon>
        <taxon>Viridiplantae</taxon>
        <taxon>Streptophyta</taxon>
        <taxon>Embryophyta</taxon>
        <taxon>Tracheophyta</taxon>
        <taxon>Spermatophyta</taxon>
        <taxon>Magnoliopsida</taxon>
        <taxon>eudicotyledons</taxon>
        <taxon>Gunneridae</taxon>
        <taxon>Pentapetalae</taxon>
        <taxon>rosids</taxon>
        <taxon>malvids</taxon>
        <taxon>Brassicales</taxon>
        <taxon>Brassicaceae</taxon>
        <taxon>Brassiceae</taxon>
        <taxon>Brassica</taxon>
    </lineage>
</organism>
<feature type="non-terminal residue" evidence="1">
    <location>
        <position position="1"/>
    </location>
</feature>
<dbReference type="InterPro" id="IPR038917">
    <property type="entry name" value="Malonyl_CoA_deC"/>
</dbReference>
<name>A0ABQ7X629_BRANA</name>
<keyword evidence="2" id="KW-1185">Reference proteome</keyword>
<reference evidence="1 2" key="1">
    <citation type="submission" date="2021-05" db="EMBL/GenBank/DDBJ databases">
        <title>Genome Assembly of Synthetic Allotetraploid Brassica napus Reveals Homoeologous Exchanges between Subgenomes.</title>
        <authorList>
            <person name="Davis J.T."/>
        </authorList>
    </citation>
    <scope>NUCLEOTIDE SEQUENCE [LARGE SCALE GENOMIC DNA]</scope>
    <source>
        <strain evidence="2">cv. Da-Ae</strain>
        <tissue evidence="1">Seedling</tissue>
    </source>
</reference>
<proteinExistence type="predicted"/>